<dbReference type="Proteomes" id="UP001437256">
    <property type="component" value="Unassembled WGS sequence"/>
</dbReference>
<comment type="caution">
    <text evidence="2">The sequence shown here is derived from an EMBL/GenBank/DDBJ whole genome shotgun (WGS) entry which is preliminary data.</text>
</comment>
<reference evidence="2 3" key="1">
    <citation type="submission" date="2024-05" db="EMBL/GenBank/DDBJ databases">
        <title>A draft genome resource for the thread blight pathogen Marasmius tenuissimus strain MS-2.</title>
        <authorList>
            <person name="Yulfo-Soto G.E."/>
            <person name="Baruah I.K."/>
            <person name="Amoako-Attah I."/>
            <person name="Bukari Y."/>
            <person name="Meinhardt L.W."/>
            <person name="Bailey B.A."/>
            <person name="Cohen S.P."/>
        </authorList>
    </citation>
    <scope>NUCLEOTIDE SEQUENCE [LARGE SCALE GENOMIC DNA]</scope>
    <source>
        <strain evidence="2 3">MS-2</strain>
    </source>
</reference>
<feature type="region of interest" description="Disordered" evidence="1">
    <location>
        <begin position="77"/>
        <end position="96"/>
    </location>
</feature>
<gene>
    <name evidence="2" type="ORF">AAF712_010729</name>
</gene>
<dbReference type="EMBL" id="JBBXMP010000106">
    <property type="protein sequence ID" value="KAL0062383.1"/>
    <property type="molecule type" value="Genomic_DNA"/>
</dbReference>
<keyword evidence="3" id="KW-1185">Reference proteome</keyword>
<accession>A0ABR2ZM09</accession>
<organism evidence="2 3">
    <name type="scientific">Marasmius tenuissimus</name>
    <dbReference type="NCBI Taxonomy" id="585030"/>
    <lineage>
        <taxon>Eukaryota</taxon>
        <taxon>Fungi</taxon>
        <taxon>Dikarya</taxon>
        <taxon>Basidiomycota</taxon>
        <taxon>Agaricomycotina</taxon>
        <taxon>Agaricomycetes</taxon>
        <taxon>Agaricomycetidae</taxon>
        <taxon>Agaricales</taxon>
        <taxon>Marasmiineae</taxon>
        <taxon>Marasmiaceae</taxon>
        <taxon>Marasmius</taxon>
    </lineage>
</organism>
<proteinExistence type="predicted"/>
<evidence type="ECO:0000313" key="3">
    <source>
        <dbReference type="Proteomes" id="UP001437256"/>
    </source>
</evidence>
<sequence length="96" mass="10857">MVLSFFTKKYKKKRNANEIINIDEGENEDDLATVIDKDAAVEAQTTSLAMLRNDRTEGKSMKERAIWEMESEGVRISDSEKKDAQHIIPKVAGLSK</sequence>
<name>A0ABR2ZM09_9AGAR</name>
<protein>
    <submittedName>
        <fullName evidence="2">Uncharacterized protein</fullName>
    </submittedName>
</protein>
<evidence type="ECO:0000313" key="2">
    <source>
        <dbReference type="EMBL" id="KAL0062383.1"/>
    </source>
</evidence>
<evidence type="ECO:0000256" key="1">
    <source>
        <dbReference type="SAM" id="MobiDB-lite"/>
    </source>
</evidence>